<dbReference type="Pfam" id="PF10294">
    <property type="entry name" value="Methyltransf_16"/>
    <property type="match status" value="1"/>
</dbReference>
<comment type="function">
    <text evidence="1">S-adenosyl-L-methionine-dependent protein-lysine N-methyltransferase that methylates elongation factor 1-alpha.</text>
</comment>
<dbReference type="InterPro" id="IPR033684">
    <property type="entry name" value="EFM6"/>
</dbReference>
<dbReference type="Gene3D" id="3.40.50.150">
    <property type="entry name" value="Vaccinia Virus protein VP39"/>
    <property type="match status" value="1"/>
</dbReference>
<dbReference type="RefSeq" id="XP_007737980.1">
    <property type="nucleotide sequence ID" value="XM_007739790.1"/>
</dbReference>
<dbReference type="HOGENOM" id="CLU_055721_2_1_1"/>
<feature type="binding site" evidence="1">
    <location>
        <position position="113"/>
    </location>
    <ligand>
        <name>S-adenosyl-L-methionine</name>
        <dbReference type="ChEBI" id="CHEBI:59789"/>
    </ligand>
</feature>
<keyword evidence="1" id="KW-0963">Cytoplasm</keyword>
<dbReference type="Proteomes" id="UP000019478">
    <property type="component" value="Unassembled WGS sequence"/>
</dbReference>
<dbReference type="HAMAP" id="MF_03198">
    <property type="entry name" value="Methyltr_EFM6"/>
    <property type="match status" value="1"/>
</dbReference>
<protein>
    <recommendedName>
        <fullName evidence="1">Protein-lysine N-methyltransferase EFM6</fullName>
        <ecNumber evidence="1">2.1.1.-</ecNumber>
    </recommendedName>
    <alternativeName>
        <fullName evidence="1">Elongation factor methyltransferase 6</fullName>
    </alternativeName>
</protein>
<comment type="caution">
    <text evidence="2">The sequence shown here is derived from an EMBL/GenBank/DDBJ whole genome shotgun (WGS) entry which is preliminary data.</text>
</comment>
<feature type="binding site" evidence="1">
    <location>
        <begin position="89"/>
        <end position="91"/>
    </location>
    <ligand>
        <name>S-adenosyl-L-methionine</name>
        <dbReference type="ChEBI" id="CHEBI:59789"/>
    </ligand>
</feature>
<dbReference type="EC" id="2.1.1.-" evidence="1"/>
<dbReference type="GO" id="GO:0032259">
    <property type="term" value="P:methylation"/>
    <property type="evidence" value="ECO:0007669"/>
    <property type="project" value="UniProtKB-KW"/>
</dbReference>
<dbReference type="OrthoDB" id="407325at2759"/>
<feature type="binding site" evidence="1">
    <location>
        <position position="141"/>
    </location>
    <ligand>
        <name>S-adenosyl-L-methionine</name>
        <dbReference type="ChEBI" id="CHEBI:59789"/>
    </ligand>
</feature>
<feature type="binding site" evidence="1">
    <location>
        <position position="61"/>
    </location>
    <ligand>
        <name>S-adenosyl-L-methionine</name>
        <dbReference type="ChEBI" id="CHEBI:59789"/>
    </ligand>
</feature>
<dbReference type="PANTHER" id="PTHR14614:SF152">
    <property type="entry name" value="PROTEIN-LYSINE N-METHYLTRANSFERASE EFM6"/>
    <property type="match status" value="1"/>
</dbReference>
<dbReference type="AlphaFoldDB" id="W9XJF6"/>
<keyword evidence="1" id="KW-0489">Methyltransferase</keyword>
<reference evidence="2 3" key="1">
    <citation type="submission" date="2013-03" db="EMBL/GenBank/DDBJ databases">
        <title>The Genome Sequence of Capronia epimyces CBS 606.96.</title>
        <authorList>
            <consortium name="The Broad Institute Genomics Platform"/>
            <person name="Cuomo C."/>
            <person name="de Hoog S."/>
            <person name="Gorbushina A."/>
            <person name="Walker B."/>
            <person name="Young S.K."/>
            <person name="Zeng Q."/>
            <person name="Gargeya S."/>
            <person name="Fitzgerald M."/>
            <person name="Haas B."/>
            <person name="Abouelleil A."/>
            <person name="Allen A.W."/>
            <person name="Alvarado L."/>
            <person name="Arachchi H.M."/>
            <person name="Berlin A.M."/>
            <person name="Chapman S.B."/>
            <person name="Gainer-Dewar J."/>
            <person name="Goldberg J."/>
            <person name="Griggs A."/>
            <person name="Gujja S."/>
            <person name="Hansen M."/>
            <person name="Howarth C."/>
            <person name="Imamovic A."/>
            <person name="Ireland A."/>
            <person name="Larimer J."/>
            <person name="McCowan C."/>
            <person name="Murphy C."/>
            <person name="Pearson M."/>
            <person name="Poon T.W."/>
            <person name="Priest M."/>
            <person name="Roberts A."/>
            <person name="Saif S."/>
            <person name="Shea T."/>
            <person name="Sisk P."/>
            <person name="Sykes S."/>
            <person name="Wortman J."/>
            <person name="Nusbaum C."/>
            <person name="Birren B."/>
        </authorList>
    </citation>
    <scope>NUCLEOTIDE SEQUENCE [LARGE SCALE GENOMIC DNA]</scope>
    <source>
        <strain evidence="2 3">CBS 606.96</strain>
    </source>
</reference>
<dbReference type="InterPro" id="IPR029063">
    <property type="entry name" value="SAM-dependent_MTases_sf"/>
</dbReference>
<keyword evidence="1" id="KW-0808">Transferase</keyword>
<dbReference type="eggNOG" id="KOG2793">
    <property type="taxonomic scope" value="Eukaryota"/>
</dbReference>
<keyword evidence="1" id="KW-0949">S-adenosyl-L-methionine</keyword>
<evidence type="ECO:0000313" key="3">
    <source>
        <dbReference type="Proteomes" id="UP000019478"/>
    </source>
</evidence>
<dbReference type="GeneID" id="19173780"/>
<comment type="similarity">
    <text evidence="1">Belongs to the class I-like SAM-binding methyltransferase superfamily. METTL21 family. EFM6 subfamily.</text>
</comment>
<dbReference type="GO" id="GO:0005829">
    <property type="term" value="C:cytosol"/>
    <property type="evidence" value="ECO:0007669"/>
    <property type="project" value="TreeGrafter"/>
</dbReference>
<dbReference type="InterPro" id="IPR019410">
    <property type="entry name" value="Methyltransf_16"/>
</dbReference>
<dbReference type="EMBL" id="AMGY01000010">
    <property type="protein sequence ID" value="EXJ77470.1"/>
    <property type="molecule type" value="Genomic_DNA"/>
</dbReference>
<feature type="binding site" evidence="1">
    <location>
        <position position="163"/>
    </location>
    <ligand>
        <name>S-adenosyl-L-methionine</name>
        <dbReference type="ChEBI" id="CHEBI:59789"/>
    </ligand>
</feature>
<evidence type="ECO:0000313" key="2">
    <source>
        <dbReference type="EMBL" id="EXJ77470.1"/>
    </source>
</evidence>
<dbReference type="GO" id="GO:0016279">
    <property type="term" value="F:protein-lysine N-methyltransferase activity"/>
    <property type="evidence" value="ECO:0007669"/>
    <property type="project" value="UniProtKB-UniRule"/>
</dbReference>
<dbReference type="SUPFAM" id="SSF53335">
    <property type="entry name" value="S-adenosyl-L-methionine-dependent methyltransferases"/>
    <property type="match status" value="1"/>
</dbReference>
<name>W9XJF6_9EURO</name>
<dbReference type="STRING" id="1182542.W9XJF6"/>
<accession>W9XJF6</accession>
<gene>
    <name evidence="1" type="primary">EFM6</name>
    <name evidence="2" type="ORF">A1O3_09696</name>
</gene>
<organism evidence="2 3">
    <name type="scientific">Capronia epimyces CBS 606.96</name>
    <dbReference type="NCBI Taxonomy" id="1182542"/>
    <lineage>
        <taxon>Eukaryota</taxon>
        <taxon>Fungi</taxon>
        <taxon>Dikarya</taxon>
        <taxon>Ascomycota</taxon>
        <taxon>Pezizomycotina</taxon>
        <taxon>Eurotiomycetes</taxon>
        <taxon>Chaetothyriomycetidae</taxon>
        <taxon>Chaetothyriales</taxon>
        <taxon>Herpotrichiellaceae</taxon>
        <taxon>Capronia</taxon>
    </lineage>
</organism>
<sequence length="242" mass="26882">MPSSRSSSPENDIFSISTALVPERANKPATTTRLTFDNLLPSDSPLLLHEDLQEGCGGQLWPAGMVLARYMLTYHKVRSLLGKSIIEIGAGGGLVGLAVALGCQVDTKIWITDQLPMLALMEKNIALNNLEGRVGAEIYDWGTPPPSTILHSGTEHPDILLAADCVYFEPAFPLLLQTLEDLIGPSTTCYFCFKKRRKADMRFIRDMMKKFVVEQIAYTGREADQREGIFLYQVQSRESTKQ</sequence>
<keyword evidence="3" id="KW-1185">Reference proteome</keyword>
<comment type="subcellular location">
    <subcellularLocation>
        <location evidence="1">Cytoplasm</location>
    </subcellularLocation>
</comment>
<evidence type="ECO:0000256" key="1">
    <source>
        <dbReference type="HAMAP-Rule" id="MF_03198"/>
    </source>
</evidence>
<dbReference type="PANTHER" id="PTHR14614">
    <property type="entry name" value="HEPATOCELLULAR CARCINOMA-ASSOCIATED ANTIGEN"/>
    <property type="match status" value="1"/>
</dbReference>
<proteinExistence type="inferred from homology"/>